<evidence type="ECO:0000313" key="2">
    <source>
        <dbReference type="Proteomes" id="UP001466933"/>
    </source>
</evidence>
<gene>
    <name evidence="1" type="ORF">VOI36_34720</name>
</gene>
<keyword evidence="2" id="KW-1185">Reference proteome</keyword>
<accession>A0ABU9WU68</accession>
<organism evidence="1 2">
    <name type="scientific">Burkholderia theae</name>
    <dbReference type="NCBI Taxonomy" id="3143496"/>
    <lineage>
        <taxon>Bacteria</taxon>
        <taxon>Pseudomonadati</taxon>
        <taxon>Pseudomonadota</taxon>
        <taxon>Betaproteobacteria</taxon>
        <taxon>Burkholderiales</taxon>
        <taxon>Burkholderiaceae</taxon>
        <taxon>Burkholderia</taxon>
    </lineage>
</organism>
<sequence>MVFGIRWSGVPHQPSGRLAPLPGCNEDEADAWRINAADLASCNWPGACARGPVEYFG</sequence>
<proteinExistence type="predicted"/>
<name>A0ABU9WU68_9BURK</name>
<dbReference type="Proteomes" id="UP001466933">
    <property type="component" value="Unassembled WGS sequence"/>
</dbReference>
<evidence type="ECO:0000313" key="1">
    <source>
        <dbReference type="EMBL" id="MEN2475066.1"/>
    </source>
</evidence>
<comment type="caution">
    <text evidence="1">The sequence shown here is derived from an EMBL/GenBank/DDBJ whole genome shotgun (WGS) entry which is preliminary data.</text>
</comment>
<dbReference type="EMBL" id="JBCPYA010000022">
    <property type="protein sequence ID" value="MEN2475066.1"/>
    <property type="molecule type" value="Genomic_DNA"/>
</dbReference>
<reference evidence="1 2" key="1">
    <citation type="submission" date="2024-05" db="EMBL/GenBank/DDBJ databases">
        <title>Burkholderia sp. Nov. a novel bacteria isolated from rhizosphere soil of Camellia sinensis.</title>
        <authorList>
            <person name="Dong Y."/>
        </authorList>
    </citation>
    <scope>NUCLEOTIDE SEQUENCE [LARGE SCALE GENOMIC DNA]</scope>
    <source>
        <strain evidence="1 2">GS2Y</strain>
    </source>
</reference>
<dbReference type="RefSeq" id="WP_226800059.1">
    <property type="nucleotide sequence ID" value="NZ_CP183461.1"/>
</dbReference>
<protein>
    <submittedName>
        <fullName evidence="1">Uncharacterized protein</fullName>
    </submittedName>
</protein>